<keyword evidence="7" id="KW-1185">Reference proteome</keyword>
<accession>A0A964ULZ7</accession>
<feature type="DNA-binding region" description="H-T-H motif" evidence="4">
    <location>
        <begin position="54"/>
        <end position="73"/>
    </location>
</feature>
<dbReference type="EMBL" id="JAAAHS010000043">
    <property type="protein sequence ID" value="NBE51506.1"/>
    <property type="molecule type" value="Genomic_DNA"/>
</dbReference>
<evidence type="ECO:0000256" key="4">
    <source>
        <dbReference type="PROSITE-ProRule" id="PRU00335"/>
    </source>
</evidence>
<comment type="caution">
    <text evidence="6">The sequence shown here is derived from an EMBL/GenBank/DDBJ whole genome shotgun (WGS) entry which is preliminary data.</text>
</comment>
<dbReference type="InterPro" id="IPR004111">
    <property type="entry name" value="Repressor_TetR_C"/>
</dbReference>
<dbReference type="Proteomes" id="UP000598297">
    <property type="component" value="Unassembled WGS sequence"/>
</dbReference>
<dbReference type="PANTHER" id="PTHR30055">
    <property type="entry name" value="HTH-TYPE TRANSCRIPTIONAL REGULATOR RUTR"/>
    <property type="match status" value="1"/>
</dbReference>
<feature type="domain" description="HTH tetR-type" evidence="5">
    <location>
        <begin position="31"/>
        <end position="91"/>
    </location>
</feature>
<gene>
    <name evidence="6" type="ORF">GUY60_08725</name>
</gene>
<dbReference type="Pfam" id="PF02909">
    <property type="entry name" value="TetR_C_1"/>
    <property type="match status" value="1"/>
</dbReference>
<dbReference type="RefSeq" id="WP_161695575.1">
    <property type="nucleotide sequence ID" value="NZ_JAAAHS010000043.1"/>
</dbReference>
<protein>
    <submittedName>
        <fullName evidence="6">TetR family transcriptional regulator</fullName>
    </submittedName>
</protein>
<dbReference type="OrthoDB" id="2570341at2"/>
<dbReference type="AlphaFoldDB" id="A0A964ULZ7"/>
<sequence length="255" mass="27071">MVAADEETGLPASLATAWGLRERPLKGPKPGLTLERIVDAAVRVAASDGIGAVSMGRVAKELGASAMSLYRYVGAKGELYILMQEAVMPEPPAGSPSADGWRAGLTRWARAQRAYFRANLWVLRIPVSGPPASPRSVEWMEYGIGALDGTGLDEGAKLGVVQLVGGYVRNSALLMSDLDAAMTASGSSPDEVLRRYHRTLTSLTDPDRHPAVTRLLESGALDPGTTEHSDEQDADFDFGLGCVLDGVEALIARPR</sequence>
<dbReference type="GO" id="GO:0003700">
    <property type="term" value="F:DNA-binding transcription factor activity"/>
    <property type="evidence" value="ECO:0007669"/>
    <property type="project" value="TreeGrafter"/>
</dbReference>
<evidence type="ECO:0000313" key="7">
    <source>
        <dbReference type="Proteomes" id="UP000598297"/>
    </source>
</evidence>
<proteinExistence type="predicted"/>
<keyword evidence="2 4" id="KW-0238">DNA-binding</keyword>
<dbReference type="SUPFAM" id="SSF46689">
    <property type="entry name" value="Homeodomain-like"/>
    <property type="match status" value="1"/>
</dbReference>
<evidence type="ECO:0000256" key="1">
    <source>
        <dbReference type="ARBA" id="ARBA00023015"/>
    </source>
</evidence>
<dbReference type="InterPro" id="IPR009057">
    <property type="entry name" value="Homeodomain-like_sf"/>
</dbReference>
<name>A0A964ULZ7_9ACTN</name>
<keyword evidence="3" id="KW-0804">Transcription</keyword>
<dbReference type="GO" id="GO:0000976">
    <property type="term" value="F:transcription cis-regulatory region binding"/>
    <property type="evidence" value="ECO:0007669"/>
    <property type="project" value="TreeGrafter"/>
</dbReference>
<dbReference type="Pfam" id="PF00440">
    <property type="entry name" value="TetR_N"/>
    <property type="match status" value="1"/>
</dbReference>
<dbReference type="InterPro" id="IPR050109">
    <property type="entry name" value="HTH-type_TetR-like_transc_reg"/>
</dbReference>
<dbReference type="Gene3D" id="1.10.357.10">
    <property type="entry name" value="Tetracycline Repressor, domain 2"/>
    <property type="match status" value="1"/>
</dbReference>
<reference evidence="6" key="1">
    <citation type="submission" date="2020-01" db="EMBL/GenBank/DDBJ databases">
        <title>Whole-genome analyses of novel actinobacteria.</title>
        <authorList>
            <person name="Sahin N."/>
        </authorList>
    </citation>
    <scope>NUCLEOTIDE SEQUENCE</scope>
    <source>
        <strain evidence="6">YC537</strain>
    </source>
</reference>
<dbReference type="GO" id="GO:0045892">
    <property type="term" value="P:negative regulation of DNA-templated transcription"/>
    <property type="evidence" value="ECO:0007669"/>
    <property type="project" value="InterPro"/>
</dbReference>
<evidence type="ECO:0000313" key="6">
    <source>
        <dbReference type="EMBL" id="NBE51506.1"/>
    </source>
</evidence>
<dbReference type="Gene3D" id="1.10.10.60">
    <property type="entry name" value="Homeodomain-like"/>
    <property type="match status" value="1"/>
</dbReference>
<dbReference type="InterPro" id="IPR001647">
    <property type="entry name" value="HTH_TetR"/>
</dbReference>
<dbReference type="InterPro" id="IPR036271">
    <property type="entry name" value="Tet_transcr_reg_TetR-rel_C_sf"/>
</dbReference>
<organism evidence="6 7">
    <name type="scientific">Streptomyces boluensis</name>
    <dbReference type="NCBI Taxonomy" id="1775135"/>
    <lineage>
        <taxon>Bacteria</taxon>
        <taxon>Bacillati</taxon>
        <taxon>Actinomycetota</taxon>
        <taxon>Actinomycetes</taxon>
        <taxon>Kitasatosporales</taxon>
        <taxon>Streptomycetaceae</taxon>
        <taxon>Streptomyces</taxon>
    </lineage>
</organism>
<dbReference type="SUPFAM" id="SSF48498">
    <property type="entry name" value="Tetracyclin repressor-like, C-terminal domain"/>
    <property type="match status" value="1"/>
</dbReference>
<evidence type="ECO:0000259" key="5">
    <source>
        <dbReference type="PROSITE" id="PS50977"/>
    </source>
</evidence>
<evidence type="ECO:0000256" key="3">
    <source>
        <dbReference type="ARBA" id="ARBA00023163"/>
    </source>
</evidence>
<dbReference type="PANTHER" id="PTHR30055:SF151">
    <property type="entry name" value="TRANSCRIPTIONAL REGULATORY PROTEIN"/>
    <property type="match status" value="1"/>
</dbReference>
<evidence type="ECO:0000256" key="2">
    <source>
        <dbReference type="ARBA" id="ARBA00023125"/>
    </source>
</evidence>
<keyword evidence="1" id="KW-0805">Transcription regulation</keyword>
<dbReference type="PROSITE" id="PS50977">
    <property type="entry name" value="HTH_TETR_2"/>
    <property type="match status" value="1"/>
</dbReference>